<dbReference type="EMBL" id="NHMK01000009">
    <property type="protein sequence ID" value="OWL98069.1"/>
    <property type="molecule type" value="Genomic_DNA"/>
</dbReference>
<reference evidence="1 2" key="1">
    <citation type="submission" date="2017-05" db="EMBL/GenBank/DDBJ databases">
        <title>De novo genome assembly of Deniococcus indicus strain DR1.</title>
        <authorList>
            <person name="Chauhan D."/>
            <person name="Yennamalli R.M."/>
            <person name="Priyadarshini R."/>
        </authorList>
    </citation>
    <scope>NUCLEOTIDE SEQUENCE [LARGE SCALE GENOMIC DNA]</scope>
    <source>
        <strain evidence="1 2">DR1</strain>
    </source>
</reference>
<organism evidence="1 2">
    <name type="scientific">Deinococcus indicus</name>
    <dbReference type="NCBI Taxonomy" id="223556"/>
    <lineage>
        <taxon>Bacteria</taxon>
        <taxon>Thermotogati</taxon>
        <taxon>Deinococcota</taxon>
        <taxon>Deinococci</taxon>
        <taxon>Deinococcales</taxon>
        <taxon>Deinococcaceae</taxon>
        <taxon>Deinococcus</taxon>
    </lineage>
</organism>
<dbReference type="Proteomes" id="UP000197208">
    <property type="component" value="Unassembled WGS sequence"/>
</dbReference>
<evidence type="ECO:0008006" key="3">
    <source>
        <dbReference type="Google" id="ProtNLM"/>
    </source>
</evidence>
<gene>
    <name evidence="1" type="ORF">CBQ26_05050</name>
</gene>
<evidence type="ECO:0000313" key="1">
    <source>
        <dbReference type="EMBL" id="OWL98069.1"/>
    </source>
</evidence>
<accession>A0A246BQX1</accession>
<dbReference type="InterPro" id="IPR021710">
    <property type="entry name" value="DUF3293"/>
</dbReference>
<protein>
    <recommendedName>
        <fullName evidence="3">DUF3293 domain-containing protein</fullName>
    </recommendedName>
</protein>
<dbReference type="AlphaFoldDB" id="A0A246BQX1"/>
<keyword evidence="2" id="KW-1185">Reference proteome</keyword>
<dbReference type="Pfam" id="PF11697">
    <property type="entry name" value="DUF3293"/>
    <property type="match status" value="1"/>
</dbReference>
<name>A0A246BQX1_9DEIO</name>
<sequence length="165" mass="16882">MNPTGAGRPAEGLRAAFLASHYGVAAQRVTLGAERLPGFRPAWAAARWGVVTAWNPAGQAQDRAANRAAQARLRVAAARWSSLDGVNGDGDWQEPTLILTGISLRDVAALGGAFGQAAVLWGSGARAALVWLPASGVGGVRAERWWLRPAGKGAVAGTPAGPGDV</sequence>
<comment type="caution">
    <text evidence="1">The sequence shown here is derived from an EMBL/GenBank/DDBJ whole genome shotgun (WGS) entry which is preliminary data.</text>
</comment>
<evidence type="ECO:0000313" key="2">
    <source>
        <dbReference type="Proteomes" id="UP000197208"/>
    </source>
</evidence>
<proteinExistence type="predicted"/>